<dbReference type="Pfam" id="PF02045">
    <property type="entry name" value="CBFB_NFYA"/>
    <property type="match status" value="1"/>
</dbReference>
<protein>
    <recommendedName>
        <fullName evidence="6">Nuclear transcription factor Y subunit</fullName>
    </recommendedName>
</protein>
<gene>
    <name evidence="7" type="ORF">KI387_009567</name>
</gene>
<evidence type="ECO:0000256" key="3">
    <source>
        <dbReference type="ARBA" id="ARBA00023125"/>
    </source>
</evidence>
<dbReference type="GO" id="GO:0003700">
    <property type="term" value="F:DNA-binding transcription factor activity"/>
    <property type="evidence" value="ECO:0007669"/>
    <property type="project" value="UniProtKB-UniRule"/>
</dbReference>
<proteinExistence type="inferred from homology"/>
<dbReference type="GO" id="GO:0005634">
    <property type="term" value="C:nucleus"/>
    <property type="evidence" value="ECO:0007669"/>
    <property type="project" value="UniProtKB-SubCell"/>
</dbReference>
<keyword evidence="2 6" id="KW-0805">Transcription regulation</keyword>
<evidence type="ECO:0000256" key="2">
    <source>
        <dbReference type="ARBA" id="ARBA00023015"/>
    </source>
</evidence>
<name>A0AA38KCB9_TAXCH</name>
<keyword evidence="8" id="KW-1185">Reference proteome</keyword>
<sequence length="117" mass="13125">CEGANGEKRHQCQSTNPIITTPIEYLAPHAQLEFGPPIGQAAYAYADPYFGGIMAAYGAQAMIHPHMLGVQKARMLLPLDMTEEPVYVNAKQYHGILRRRQCRAKQESENKLIKSRK</sequence>
<organism evidence="7 8">
    <name type="scientific">Taxus chinensis</name>
    <name type="common">Chinese yew</name>
    <name type="synonym">Taxus wallichiana var. chinensis</name>
    <dbReference type="NCBI Taxonomy" id="29808"/>
    <lineage>
        <taxon>Eukaryota</taxon>
        <taxon>Viridiplantae</taxon>
        <taxon>Streptophyta</taxon>
        <taxon>Embryophyta</taxon>
        <taxon>Tracheophyta</taxon>
        <taxon>Spermatophyta</taxon>
        <taxon>Pinopsida</taxon>
        <taxon>Pinidae</taxon>
        <taxon>Conifers II</taxon>
        <taxon>Cupressales</taxon>
        <taxon>Taxaceae</taxon>
        <taxon>Taxus</taxon>
    </lineage>
</organism>
<evidence type="ECO:0000313" key="8">
    <source>
        <dbReference type="Proteomes" id="UP000824469"/>
    </source>
</evidence>
<comment type="caution">
    <text evidence="7">The sequence shown here is derived from an EMBL/GenBank/DDBJ whole genome shotgun (WGS) entry which is preliminary data.</text>
</comment>
<reference evidence="7 8" key="1">
    <citation type="journal article" date="2021" name="Nat. Plants">
        <title>The Taxus genome provides insights into paclitaxel biosynthesis.</title>
        <authorList>
            <person name="Xiong X."/>
            <person name="Gou J."/>
            <person name="Liao Q."/>
            <person name="Li Y."/>
            <person name="Zhou Q."/>
            <person name="Bi G."/>
            <person name="Li C."/>
            <person name="Du R."/>
            <person name="Wang X."/>
            <person name="Sun T."/>
            <person name="Guo L."/>
            <person name="Liang H."/>
            <person name="Lu P."/>
            <person name="Wu Y."/>
            <person name="Zhang Z."/>
            <person name="Ro D.K."/>
            <person name="Shang Y."/>
            <person name="Huang S."/>
            <person name="Yan J."/>
        </authorList>
    </citation>
    <scope>NUCLEOTIDE SEQUENCE [LARGE SCALE GENOMIC DNA]</scope>
    <source>
        <strain evidence="7">Ta-2019</strain>
    </source>
</reference>
<dbReference type="PANTHER" id="PTHR12632">
    <property type="entry name" value="TRANSCRIPTION FACTOR NF-Y ALPHA-RELATED"/>
    <property type="match status" value="1"/>
</dbReference>
<dbReference type="SMART" id="SM00521">
    <property type="entry name" value="CBF"/>
    <property type="match status" value="1"/>
</dbReference>
<dbReference type="EMBL" id="JAHRHJ020000008">
    <property type="protein sequence ID" value="KAH9305163.1"/>
    <property type="molecule type" value="Genomic_DNA"/>
</dbReference>
<feature type="non-terminal residue" evidence="7">
    <location>
        <position position="117"/>
    </location>
</feature>
<evidence type="ECO:0000313" key="7">
    <source>
        <dbReference type="EMBL" id="KAH9305163.1"/>
    </source>
</evidence>
<accession>A0AA38KCB9</accession>
<evidence type="ECO:0000256" key="1">
    <source>
        <dbReference type="ARBA" id="ARBA00004123"/>
    </source>
</evidence>
<dbReference type="PROSITE" id="PS51152">
    <property type="entry name" value="NFYA_HAP2_2"/>
    <property type="match status" value="1"/>
</dbReference>
<keyword evidence="5 6" id="KW-0539">Nucleus</keyword>
<feature type="non-terminal residue" evidence="7">
    <location>
        <position position="1"/>
    </location>
</feature>
<comment type="subcellular location">
    <subcellularLocation>
        <location evidence="1 6">Nucleus</location>
    </subcellularLocation>
</comment>
<dbReference type="Gene3D" id="6.10.250.2430">
    <property type="match status" value="1"/>
</dbReference>
<dbReference type="InterPro" id="IPR001289">
    <property type="entry name" value="NFYA"/>
</dbReference>
<dbReference type="AlphaFoldDB" id="A0AA38KCB9"/>
<comment type="similarity">
    <text evidence="6">Belongs to the NFYA/HAP2 subunit family.</text>
</comment>
<comment type="function">
    <text evidence="6">Component of the sequence-specific heterotrimeric transcription factor (NF-Y) which specifically recognizes a 5'-CCAAT-3' box motif found in the promoters of its target genes.</text>
</comment>
<dbReference type="GO" id="GO:0003677">
    <property type="term" value="F:DNA binding"/>
    <property type="evidence" value="ECO:0007669"/>
    <property type="project" value="UniProtKB-KW"/>
</dbReference>
<evidence type="ECO:0000256" key="5">
    <source>
        <dbReference type="ARBA" id="ARBA00023242"/>
    </source>
</evidence>
<dbReference type="OMA" id="IEYLAPH"/>
<comment type="subunit">
    <text evidence="6">Heterotrimer.</text>
</comment>
<keyword evidence="3 6" id="KW-0238">DNA-binding</keyword>
<keyword evidence="4 6" id="KW-0804">Transcription</keyword>
<evidence type="ECO:0000256" key="4">
    <source>
        <dbReference type="ARBA" id="ARBA00023163"/>
    </source>
</evidence>
<dbReference type="Proteomes" id="UP000824469">
    <property type="component" value="Unassembled WGS sequence"/>
</dbReference>
<evidence type="ECO:0000256" key="6">
    <source>
        <dbReference type="RuleBase" id="RU367155"/>
    </source>
</evidence>